<accession>A0A921L8T9</accession>
<keyword evidence="1" id="KW-0472">Membrane</keyword>
<protein>
    <submittedName>
        <fullName evidence="2">Type I toxin-antitoxin system Fst family toxin</fullName>
    </submittedName>
</protein>
<dbReference type="Proteomes" id="UP000747013">
    <property type="component" value="Unassembled WGS sequence"/>
</dbReference>
<keyword evidence="1" id="KW-1133">Transmembrane helix</keyword>
<proteinExistence type="predicted"/>
<name>A0A921L8T9_9LACO</name>
<keyword evidence="1" id="KW-0812">Transmembrane</keyword>
<dbReference type="AlphaFoldDB" id="A0A921L8T9"/>
<evidence type="ECO:0000313" key="3">
    <source>
        <dbReference type="Proteomes" id="UP000747013"/>
    </source>
</evidence>
<dbReference type="EMBL" id="DYWC01000037">
    <property type="protein sequence ID" value="HJF86098.1"/>
    <property type="molecule type" value="Genomic_DNA"/>
</dbReference>
<dbReference type="NCBIfam" id="NF033608">
    <property type="entry name" value="type_I_tox_Fst"/>
    <property type="match status" value="1"/>
</dbReference>
<reference evidence="2" key="2">
    <citation type="submission" date="2021-09" db="EMBL/GenBank/DDBJ databases">
        <authorList>
            <person name="Gilroy R."/>
        </authorList>
    </citation>
    <scope>NUCLEOTIDE SEQUENCE</scope>
    <source>
        <strain evidence="2">7886</strain>
    </source>
</reference>
<gene>
    <name evidence="2" type="ORF">K8V88_01545</name>
</gene>
<evidence type="ECO:0000313" key="2">
    <source>
        <dbReference type="EMBL" id="HJF86098.1"/>
    </source>
</evidence>
<dbReference type="RefSeq" id="WP_119318022.1">
    <property type="nucleotide sequence ID" value="NZ_BHYW01000003.1"/>
</dbReference>
<comment type="caution">
    <text evidence="2">The sequence shown here is derived from an EMBL/GenBank/DDBJ whole genome shotgun (WGS) entry which is preliminary data.</text>
</comment>
<evidence type="ECO:0000256" key="1">
    <source>
        <dbReference type="SAM" id="Phobius"/>
    </source>
</evidence>
<reference evidence="2" key="1">
    <citation type="journal article" date="2021" name="PeerJ">
        <title>Extensive microbial diversity within the chicken gut microbiome revealed by metagenomics and culture.</title>
        <authorList>
            <person name="Gilroy R."/>
            <person name="Ravi A."/>
            <person name="Getino M."/>
            <person name="Pursley I."/>
            <person name="Horton D.L."/>
            <person name="Alikhan N.F."/>
            <person name="Baker D."/>
            <person name="Gharbi K."/>
            <person name="Hall N."/>
            <person name="Watson M."/>
            <person name="Adriaenssens E.M."/>
            <person name="Foster-Nyarko E."/>
            <person name="Jarju S."/>
            <person name="Secka A."/>
            <person name="Antonio M."/>
            <person name="Oren A."/>
            <person name="Chaudhuri R.R."/>
            <person name="La Ragione R."/>
            <person name="Hildebrand F."/>
            <person name="Pallen M.J."/>
        </authorList>
    </citation>
    <scope>NUCLEOTIDE SEQUENCE</scope>
    <source>
        <strain evidence="2">7886</strain>
    </source>
</reference>
<sequence>MWTTFLGPLAVGLITAWFAEWLRNKHRK</sequence>
<feature type="transmembrane region" description="Helical" evidence="1">
    <location>
        <begin position="6"/>
        <end position="22"/>
    </location>
</feature>
<organism evidence="2 3">
    <name type="scientific">Companilactobacillus farciminis</name>
    <dbReference type="NCBI Taxonomy" id="1612"/>
    <lineage>
        <taxon>Bacteria</taxon>
        <taxon>Bacillati</taxon>
        <taxon>Bacillota</taxon>
        <taxon>Bacilli</taxon>
        <taxon>Lactobacillales</taxon>
        <taxon>Lactobacillaceae</taxon>
        <taxon>Companilactobacillus</taxon>
    </lineage>
</organism>